<keyword evidence="2" id="KW-1133">Transmembrane helix</keyword>
<dbReference type="eggNOG" id="COG4970">
    <property type="taxonomic scope" value="Bacteria"/>
</dbReference>
<dbReference type="InterPro" id="IPR045584">
    <property type="entry name" value="Pilin-like"/>
</dbReference>
<dbReference type="STRING" id="448385.sce2021"/>
<name>A9FQQ7_SORC5</name>
<evidence type="ECO:0000313" key="4">
    <source>
        <dbReference type="Proteomes" id="UP000002139"/>
    </source>
</evidence>
<dbReference type="Pfam" id="PF07963">
    <property type="entry name" value="N_methyl"/>
    <property type="match status" value="1"/>
</dbReference>
<dbReference type="SUPFAM" id="SSF54523">
    <property type="entry name" value="Pili subunits"/>
    <property type="match status" value="1"/>
</dbReference>
<gene>
    <name evidence="3" type="ordered locus">sce2021</name>
</gene>
<dbReference type="InterPro" id="IPR012902">
    <property type="entry name" value="N_methyl_site"/>
</dbReference>
<evidence type="ECO:0000256" key="1">
    <source>
        <dbReference type="SAM" id="MobiDB-lite"/>
    </source>
</evidence>
<accession>A9FQQ7</accession>
<sequence length="239" mass="25580">MKFHHLAPHVEGMQLAFADPLVRPPSCSRPPPRDSDRSRACAPGQRALRRRGARGFTLPELLAVVVLIGILAAAASPSFVSGMRDRRVNRAAMEISGIYRLARYQAIGRGAAVLVRWTASTGAFQVRQAHVDNIAAGSLIATSCLSVTNWMDPAQTEPVTTLQTEGIELAAMQLLDPTGAASDNADVCFTPRGRTFVRYNPAGTFAPLLGALRVNVTNTRTGLLRSVFVPPNGVARLGL</sequence>
<dbReference type="NCBIfam" id="TIGR02532">
    <property type="entry name" value="IV_pilin_GFxxxE"/>
    <property type="match status" value="1"/>
</dbReference>
<dbReference type="EMBL" id="AM746676">
    <property type="protein sequence ID" value="CAN92180.1"/>
    <property type="molecule type" value="Genomic_DNA"/>
</dbReference>
<keyword evidence="2" id="KW-0812">Transmembrane</keyword>
<dbReference type="AlphaFoldDB" id="A9FQQ7"/>
<evidence type="ECO:0000256" key="2">
    <source>
        <dbReference type="SAM" id="Phobius"/>
    </source>
</evidence>
<feature type="region of interest" description="Disordered" evidence="1">
    <location>
        <begin position="22"/>
        <end position="46"/>
    </location>
</feature>
<feature type="transmembrane region" description="Helical" evidence="2">
    <location>
        <begin position="61"/>
        <end position="80"/>
    </location>
</feature>
<protein>
    <recommendedName>
        <fullName evidence="5">Prepilin-type N-terminal cleavage/methylation domain-containing protein</fullName>
    </recommendedName>
</protein>
<dbReference type="Proteomes" id="UP000002139">
    <property type="component" value="Chromosome"/>
</dbReference>
<keyword evidence="4" id="KW-1185">Reference proteome</keyword>
<proteinExistence type="predicted"/>
<dbReference type="BioCyc" id="SCEL448385:SCE_RS10370-MONOMER"/>
<dbReference type="PROSITE" id="PS00409">
    <property type="entry name" value="PROKAR_NTER_METHYL"/>
    <property type="match status" value="1"/>
</dbReference>
<reference evidence="3 4" key="1">
    <citation type="journal article" date="2007" name="Nat. Biotechnol.">
        <title>Complete genome sequence of the myxobacterium Sorangium cellulosum.</title>
        <authorList>
            <person name="Schneiker S."/>
            <person name="Perlova O."/>
            <person name="Kaiser O."/>
            <person name="Gerth K."/>
            <person name="Alici A."/>
            <person name="Altmeyer M.O."/>
            <person name="Bartels D."/>
            <person name="Bekel T."/>
            <person name="Beyer S."/>
            <person name="Bode E."/>
            <person name="Bode H.B."/>
            <person name="Bolten C.J."/>
            <person name="Choudhuri J.V."/>
            <person name="Doss S."/>
            <person name="Elnakady Y.A."/>
            <person name="Frank B."/>
            <person name="Gaigalat L."/>
            <person name="Goesmann A."/>
            <person name="Groeger C."/>
            <person name="Gross F."/>
            <person name="Jelsbak L."/>
            <person name="Jelsbak L."/>
            <person name="Kalinowski J."/>
            <person name="Kegler C."/>
            <person name="Knauber T."/>
            <person name="Konietzny S."/>
            <person name="Kopp M."/>
            <person name="Krause L."/>
            <person name="Krug D."/>
            <person name="Linke B."/>
            <person name="Mahmud T."/>
            <person name="Martinez-Arias R."/>
            <person name="McHardy A.C."/>
            <person name="Merai M."/>
            <person name="Meyer F."/>
            <person name="Mormann S."/>
            <person name="Munoz-Dorado J."/>
            <person name="Perez J."/>
            <person name="Pradella S."/>
            <person name="Rachid S."/>
            <person name="Raddatz G."/>
            <person name="Rosenau F."/>
            <person name="Rueckert C."/>
            <person name="Sasse F."/>
            <person name="Scharfe M."/>
            <person name="Schuster S.C."/>
            <person name="Suen G."/>
            <person name="Treuner-Lange A."/>
            <person name="Velicer G.J."/>
            <person name="Vorholter F.-J."/>
            <person name="Weissman K.J."/>
            <person name="Welch R.D."/>
            <person name="Wenzel S.C."/>
            <person name="Whitworth D.E."/>
            <person name="Wilhelm S."/>
            <person name="Wittmann C."/>
            <person name="Bloecker H."/>
            <person name="Puehler A."/>
            <person name="Mueller R."/>
        </authorList>
    </citation>
    <scope>NUCLEOTIDE SEQUENCE [LARGE SCALE GENOMIC DNA]</scope>
    <source>
        <strain evidence="4">So ce56</strain>
    </source>
</reference>
<organism evidence="3 4">
    <name type="scientific">Sorangium cellulosum (strain So ce56)</name>
    <name type="common">Polyangium cellulosum (strain So ce56)</name>
    <dbReference type="NCBI Taxonomy" id="448385"/>
    <lineage>
        <taxon>Bacteria</taxon>
        <taxon>Pseudomonadati</taxon>
        <taxon>Myxococcota</taxon>
        <taxon>Polyangia</taxon>
        <taxon>Polyangiales</taxon>
        <taxon>Polyangiaceae</taxon>
        <taxon>Sorangium</taxon>
    </lineage>
</organism>
<keyword evidence="2" id="KW-0472">Membrane</keyword>
<evidence type="ECO:0008006" key="5">
    <source>
        <dbReference type="Google" id="ProtNLM"/>
    </source>
</evidence>
<evidence type="ECO:0000313" key="3">
    <source>
        <dbReference type="EMBL" id="CAN92180.1"/>
    </source>
</evidence>
<dbReference type="Gene3D" id="3.30.700.10">
    <property type="entry name" value="Glycoprotein, Type 4 Pilin"/>
    <property type="match status" value="1"/>
</dbReference>
<dbReference type="KEGG" id="scl:sce2021"/>
<dbReference type="HOGENOM" id="CLU_101387_0_0_7"/>